<keyword evidence="19" id="KW-1185">Reference proteome</keyword>
<evidence type="ECO:0000256" key="7">
    <source>
        <dbReference type="ARBA" id="ARBA00022598"/>
    </source>
</evidence>
<dbReference type="Pfam" id="PF02569">
    <property type="entry name" value="Pantoate_ligase"/>
    <property type="match status" value="1"/>
</dbReference>
<dbReference type="SUPFAM" id="SSF52374">
    <property type="entry name" value="Nucleotidylyl transferase"/>
    <property type="match status" value="1"/>
</dbReference>
<dbReference type="EMBL" id="VMRG01000001">
    <property type="protein sequence ID" value="KAA6233047.1"/>
    <property type="molecule type" value="Genomic_DNA"/>
</dbReference>
<comment type="similarity">
    <text evidence="3 13">Belongs to the pantothenate synthetase family.</text>
</comment>
<feature type="binding site" evidence="13">
    <location>
        <position position="61"/>
    </location>
    <ligand>
        <name>beta-alanine</name>
        <dbReference type="ChEBI" id="CHEBI:57966"/>
    </ligand>
</feature>
<evidence type="ECO:0000256" key="6">
    <source>
        <dbReference type="ARBA" id="ARBA00022490"/>
    </source>
</evidence>
<reference evidence="15 19" key="3">
    <citation type="submission" date="2019-11" db="EMBL/GenBank/DDBJ databases">
        <title>Green- and brown-colored morphotypes of Chlorobia in the stratified aquatic ecosystems of Kandalaksha Gulf (White Sea): A model for study of the accessory genome evolution.</title>
        <authorList>
            <person name="Grouzdev D.S."/>
        </authorList>
    </citation>
    <scope>NUCLEOTIDE SEQUENCE [LARGE SCALE GENOMIC DNA]</scope>
    <source>
        <strain evidence="15 19">ZM</strain>
    </source>
</reference>
<evidence type="ECO:0000313" key="18">
    <source>
        <dbReference type="Proteomes" id="UP000327458"/>
    </source>
</evidence>
<dbReference type="Gene3D" id="3.30.1300.10">
    <property type="entry name" value="Pantoate-beta-alanine ligase, C-terminal domain"/>
    <property type="match status" value="1"/>
</dbReference>
<proteinExistence type="inferred from homology"/>
<dbReference type="GO" id="GO:0004592">
    <property type="term" value="F:pantoate-beta-alanine ligase activity"/>
    <property type="evidence" value="ECO:0007669"/>
    <property type="project" value="UniProtKB-UniRule"/>
</dbReference>
<evidence type="ECO:0000256" key="1">
    <source>
        <dbReference type="ARBA" id="ARBA00004496"/>
    </source>
</evidence>
<dbReference type="CDD" id="cd00560">
    <property type="entry name" value="PanC"/>
    <property type="match status" value="1"/>
</dbReference>
<dbReference type="EC" id="6.3.2.1" evidence="4 13"/>
<dbReference type="GO" id="GO:0005829">
    <property type="term" value="C:cytosol"/>
    <property type="evidence" value="ECO:0007669"/>
    <property type="project" value="TreeGrafter"/>
</dbReference>
<keyword evidence="8 13" id="KW-0566">Pantothenate biosynthesis</keyword>
<dbReference type="Proteomes" id="UP000279908">
    <property type="component" value="Unassembled WGS sequence"/>
</dbReference>
<dbReference type="GO" id="GO:0005524">
    <property type="term" value="F:ATP binding"/>
    <property type="evidence" value="ECO:0007669"/>
    <property type="project" value="UniProtKB-KW"/>
</dbReference>
<evidence type="ECO:0000313" key="16">
    <source>
        <dbReference type="EMBL" id="RTY39168.1"/>
    </source>
</evidence>
<comment type="caution">
    <text evidence="13">Lacks conserved residue(s) required for the propagation of feature annotation.</text>
</comment>
<evidence type="ECO:0000256" key="9">
    <source>
        <dbReference type="ARBA" id="ARBA00022741"/>
    </source>
</evidence>
<dbReference type="RefSeq" id="WP_011890657.1">
    <property type="nucleotide sequence ID" value="NZ_CP041698.1"/>
</dbReference>
<evidence type="ECO:0000313" key="15">
    <source>
        <dbReference type="EMBL" id="MWV53626.1"/>
    </source>
</evidence>
<reference evidence="14 18" key="2">
    <citation type="submission" date="2019-07" db="EMBL/GenBank/DDBJ databases">
        <title>Draft genome Sequence of Chlorobium phaeovibrioides sp. strain PhvTcv-s14, from the Phylum Chlorobi.</title>
        <authorList>
            <person name="Babenko V."/>
            <person name="Boldyreva D."/>
            <person name="Kanygina A."/>
            <person name="Selezneva O."/>
            <person name="Akopiyan T."/>
            <person name="Lunina O."/>
        </authorList>
    </citation>
    <scope>NUCLEOTIDE SEQUENCE [LARGE SCALE GENOMIC DNA]</scope>
    <source>
        <strain evidence="14 18">GrTcv12</strain>
    </source>
</reference>
<comment type="catalytic activity">
    <reaction evidence="11 13">
        <text>(R)-pantoate + beta-alanine + ATP = (R)-pantothenate + AMP + diphosphate + H(+)</text>
        <dbReference type="Rhea" id="RHEA:10912"/>
        <dbReference type="ChEBI" id="CHEBI:15378"/>
        <dbReference type="ChEBI" id="CHEBI:15980"/>
        <dbReference type="ChEBI" id="CHEBI:29032"/>
        <dbReference type="ChEBI" id="CHEBI:30616"/>
        <dbReference type="ChEBI" id="CHEBI:33019"/>
        <dbReference type="ChEBI" id="CHEBI:57966"/>
        <dbReference type="ChEBI" id="CHEBI:456215"/>
        <dbReference type="EC" id="6.3.2.1"/>
    </reaction>
</comment>
<evidence type="ECO:0000256" key="2">
    <source>
        <dbReference type="ARBA" id="ARBA00004990"/>
    </source>
</evidence>
<organism evidence="16 17">
    <name type="scientific">Chlorobium phaeovibrioides</name>
    <dbReference type="NCBI Taxonomy" id="1094"/>
    <lineage>
        <taxon>Bacteria</taxon>
        <taxon>Pseudomonadati</taxon>
        <taxon>Chlorobiota</taxon>
        <taxon>Chlorobiia</taxon>
        <taxon>Chlorobiales</taxon>
        <taxon>Chlorobiaceae</taxon>
        <taxon>Chlorobium/Pelodictyon group</taxon>
        <taxon>Chlorobium</taxon>
    </lineage>
</organism>
<feature type="binding site" evidence="13">
    <location>
        <position position="153"/>
    </location>
    <ligand>
        <name>(R)-pantoate</name>
        <dbReference type="ChEBI" id="CHEBI:15980"/>
    </ligand>
</feature>
<keyword evidence="9 13" id="KW-0547">Nucleotide-binding</keyword>
<feature type="active site" description="Proton donor" evidence="13">
    <location>
        <position position="37"/>
    </location>
</feature>
<dbReference type="InterPro" id="IPR003721">
    <property type="entry name" value="Pantoate_ligase"/>
</dbReference>
<comment type="function">
    <text evidence="12 13">Catalyzes the condensation of pantoate with beta-alanine in an ATP-dependent reaction via a pantoyl-adenylate intermediate.</text>
</comment>
<dbReference type="GO" id="GO:0015940">
    <property type="term" value="P:pantothenate biosynthetic process"/>
    <property type="evidence" value="ECO:0007669"/>
    <property type="project" value="UniProtKB-UniRule"/>
</dbReference>
<keyword evidence="7 13" id="KW-0436">Ligase</keyword>
<dbReference type="UniPathway" id="UPA00028">
    <property type="reaction ID" value="UER00005"/>
</dbReference>
<feature type="binding site" evidence="13">
    <location>
        <begin position="184"/>
        <end position="187"/>
    </location>
    <ligand>
        <name>ATP</name>
        <dbReference type="ChEBI" id="CHEBI:30616"/>
    </ligand>
</feature>
<comment type="subunit">
    <text evidence="13">Homodimer.</text>
</comment>
<dbReference type="EMBL" id="WUBZ01000002">
    <property type="protein sequence ID" value="MWV53626.1"/>
    <property type="molecule type" value="Genomic_DNA"/>
</dbReference>
<dbReference type="NCBIfam" id="TIGR00018">
    <property type="entry name" value="panC"/>
    <property type="match status" value="1"/>
</dbReference>
<feature type="binding site" evidence="13">
    <location>
        <begin position="30"/>
        <end position="37"/>
    </location>
    <ligand>
        <name>ATP</name>
        <dbReference type="ChEBI" id="CHEBI:30616"/>
    </ligand>
</feature>
<evidence type="ECO:0000256" key="12">
    <source>
        <dbReference type="ARBA" id="ARBA00055042"/>
    </source>
</evidence>
<dbReference type="Proteomes" id="UP000327458">
    <property type="component" value="Unassembled WGS sequence"/>
</dbReference>
<dbReference type="OMA" id="FHVDTEI"/>
<comment type="caution">
    <text evidence="16">The sequence shown here is derived from an EMBL/GenBank/DDBJ whole genome shotgun (WGS) entry which is preliminary data.</text>
</comment>
<dbReference type="NCBIfam" id="TIGR00125">
    <property type="entry name" value="cyt_tran_rel"/>
    <property type="match status" value="1"/>
</dbReference>
<evidence type="ECO:0000256" key="3">
    <source>
        <dbReference type="ARBA" id="ARBA00009256"/>
    </source>
</evidence>
<dbReference type="InterPro" id="IPR014729">
    <property type="entry name" value="Rossmann-like_a/b/a_fold"/>
</dbReference>
<feature type="binding site" evidence="13">
    <location>
        <begin position="147"/>
        <end position="150"/>
    </location>
    <ligand>
        <name>ATP</name>
        <dbReference type="ChEBI" id="CHEBI:30616"/>
    </ligand>
</feature>
<dbReference type="InterPro" id="IPR004821">
    <property type="entry name" value="Cyt_trans-like"/>
</dbReference>
<evidence type="ECO:0000256" key="11">
    <source>
        <dbReference type="ARBA" id="ARBA00048258"/>
    </source>
</evidence>
<comment type="miscellaneous">
    <text evidence="13">The reaction proceeds by a bi uni uni bi ping pong mechanism.</text>
</comment>
<sequence>MQTVTDPVEMQTISEKLRLGRQLIGVVMTMGALHEGHISLVKLAREQAGTVILTIFVNPTQFGPNEDFHRYPRPFEQDAALARSAGVDYLFAPEAGAIYPEGFSTAISCSGVSDLLEGEKRPGHFSGVATVVTKLLNITRPHLAVFGEKDAQQLAVIRRVVTDLNIPVKVVAAPTMRESNGLAVSSRNIYLTAGQRESAGAIWRSLQHALDRLAAGETGLKELAEATATMIASESGFRVDYVAFVDEETFMPAERALKGRSYRILAAVFAGGIRLIDNACFASPTHIAGEEA</sequence>
<evidence type="ECO:0000256" key="8">
    <source>
        <dbReference type="ARBA" id="ARBA00022655"/>
    </source>
</evidence>
<name>A0A3S0P059_CHLPH</name>
<keyword evidence="6 13" id="KW-0963">Cytoplasm</keyword>
<evidence type="ECO:0000256" key="4">
    <source>
        <dbReference type="ARBA" id="ARBA00012219"/>
    </source>
</evidence>
<keyword evidence="10 13" id="KW-0067">ATP-binding</keyword>
<dbReference type="EMBL" id="RXYK01000003">
    <property type="protein sequence ID" value="RTY39168.1"/>
    <property type="molecule type" value="Genomic_DNA"/>
</dbReference>
<dbReference type="Proteomes" id="UP000489351">
    <property type="component" value="Unassembled WGS sequence"/>
</dbReference>
<dbReference type="SMR" id="A0A3S0P059"/>
<evidence type="ECO:0000313" key="19">
    <source>
        <dbReference type="Proteomes" id="UP000489351"/>
    </source>
</evidence>
<dbReference type="FunFam" id="3.40.50.620:FF:000114">
    <property type="entry name" value="Pantothenate synthetase"/>
    <property type="match status" value="1"/>
</dbReference>
<comment type="subcellular location">
    <subcellularLocation>
        <location evidence="1 13">Cytoplasm</location>
    </subcellularLocation>
</comment>
<feature type="binding site" evidence="13">
    <location>
        <position position="61"/>
    </location>
    <ligand>
        <name>(R)-pantoate</name>
        <dbReference type="ChEBI" id="CHEBI:15980"/>
    </ligand>
</feature>
<dbReference type="HAMAP" id="MF_00158">
    <property type="entry name" value="PanC"/>
    <property type="match status" value="1"/>
</dbReference>
<dbReference type="PANTHER" id="PTHR21299">
    <property type="entry name" value="CYTIDYLATE KINASE/PANTOATE-BETA-ALANINE LIGASE"/>
    <property type="match status" value="1"/>
</dbReference>
<evidence type="ECO:0000256" key="13">
    <source>
        <dbReference type="HAMAP-Rule" id="MF_00158"/>
    </source>
</evidence>
<evidence type="ECO:0000256" key="5">
    <source>
        <dbReference type="ARBA" id="ARBA00014155"/>
    </source>
</evidence>
<dbReference type="Gene3D" id="3.40.50.620">
    <property type="entry name" value="HUPs"/>
    <property type="match status" value="1"/>
</dbReference>
<dbReference type="PANTHER" id="PTHR21299:SF1">
    <property type="entry name" value="PANTOATE--BETA-ALANINE LIGASE"/>
    <property type="match status" value="1"/>
</dbReference>
<evidence type="ECO:0000256" key="10">
    <source>
        <dbReference type="ARBA" id="ARBA00022840"/>
    </source>
</evidence>
<accession>A0A3S0P059</accession>
<dbReference type="InterPro" id="IPR042176">
    <property type="entry name" value="Pantoate_ligase_C"/>
</dbReference>
<reference evidence="16 17" key="1">
    <citation type="submission" date="2018-12" db="EMBL/GenBank/DDBJ databases">
        <authorList>
            <person name="Lunina O.N."/>
            <person name="Grouzdev D.S."/>
            <person name="Gorlenko V.M."/>
            <person name="Savvichev A.S."/>
        </authorList>
    </citation>
    <scope>NUCLEOTIDE SEQUENCE [LARGE SCALE GENOMIC DNA]</scope>
    <source>
        <strain evidence="16 17">BrKhr-17</strain>
    </source>
</reference>
<gene>
    <name evidence="13" type="primary">panC</name>
    <name evidence="16" type="ORF">EKD02_03485</name>
    <name evidence="14" type="ORF">FP507_08310</name>
    <name evidence="15" type="ORF">GJ685_00930</name>
</gene>
<dbReference type="AlphaFoldDB" id="A0A3S0P059"/>
<protein>
    <recommendedName>
        <fullName evidence="5 13">Pantothenate synthetase</fullName>
        <shortName evidence="13">PS</shortName>
        <ecNumber evidence="4 13">6.3.2.1</ecNumber>
    </recommendedName>
    <alternativeName>
        <fullName evidence="13">Pantoate--beta-alanine ligase</fullName>
    </alternativeName>
    <alternativeName>
        <fullName evidence="13">Pantoate-activating enzyme</fullName>
    </alternativeName>
</protein>
<comment type="pathway">
    <text evidence="2 13">Cofactor biosynthesis; (R)-pantothenate biosynthesis; (R)-pantothenate from (R)-pantoate and beta-alanine: step 1/1.</text>
</comment>
<evidence type="ECO:0000313" key="17">
    <source>
        <dbReference type="Proteomes" id="UP000279908"/>
    </source>
</evidence>
<evidence type="ECO:0000313" key="14">
    <source>
        <dbReference type="EMBL" id="KAA6233047.1"/>
    </source>
</evidence>